<organism evidence="9 10">
    <name type="scientific">Candidatus Enterococcus palustris</name>
    <dbReference type="NCBI Taxonomy" id="1834189"/>
    <lineage>
        <taxon>Bacteria</taxon>
        <taxon>Bacillati</taxon>
        <taxon>Bacillota</taxon>
        <taxon>Bacilli</taxon>
        <taxon>Lactobacillales</taxon>
        <taxon>Enterococcaceae</taxon>
        <taxon>Enterococcus</taxon>
    </lineage>
</organism>
<dbReference type="EMBL" id="CP147244">
    <property type="protein sequence ID" value="WYJ99596.1"/>
    <property type="molecule type" value="Genomic_DNA"/>
</dbReference>
<dbReference type="PANTHER" id="PTHR11548">
    <property type="entry name" value="THYMIDYLATE SYNTHASE 1"/>
    <property type="match status" value="1"/>
</dbReference>
<reference evidence="10" key="1">
    <citation type="submission" date="2017-05" db="EMBL/GenBank/DDBJ databases">
        <title>The Genome Sequence of EEnterococcus faecalis 9F2_4866.</title>
        <authorList>
            <consortium name="The Broad Institute Genomics Platform"/>
            <consortium name="The Broad Institute Genomic Center for Infectious Diseases"/>
            <person name="Earl A."/>
            <person name="Manson A."/>
            <person name="Schwartman J."/>
            <person name="Gilmore M."/>
            <person name="Abouelleil A."/>
            <person name="Cao P."/>
            <person name="Chapman S."/>
            <person name="Cusick C."/>
            <person name="Shea T."/>
            <person name="Young S."/>
            <person name="Neafsey D."/>
            <person name="Nusbaum C."/>
            <person name="Birren B."/>
        </authorList>
    </citation>
    <scope>NUCLEOTIDE SEQUENCE [LARGE SCALE GENOMIC DNA]</scope>
    <source>
        <strain evidence="10">7F3_DIV0205</strain>
    </source>
</reference>
<dbReference type="PRINTS" id="PR00108">
    <property type="entry name" value="THYMDSNTHASE"/>
</dbReference>
<protein>
    <recommendedName>
        <fullName evidence="1 6">Thymidylate synthase</fullName>
        <shortName evidence="6">TS</shortName>
        <shortName evidence="6">TSase</shortName>
        <ecNumber evidence="1 6">2.1.1.45</ecNumber>
    </recommendedName>
</protein>
<name>A0AAQ3W6B6_9ENTE</name>
<dbReference type="Pfam" id="PF00303">
    <property type="entry name" value="Thymidylat_synt"/>
    <property type="match status" value="1"/>
</dbReference>
<dbReference type="InterPro" id="IPR000398">
    <property type="entry name" value="Thymidylate_synthase"/>
</dbReference>
<reference evidence="9 10" key="2">
    <citation type="submission" date="2024-03" db="EMBL/GenBank/DDBJ databases">
        <title>The Genome Sequence of Enterococcus sp. DIV0205d.</title>
        <authorList>
            <consortium name="The Broad Institute Genomics Platform"/>
            <consortium name="The Broad Institute Microbial Omics Core"/>
            <consortium name="The Broad Institute Genomic Center for Infectious Diseases"/>
            <person name="Earl A."/>
            <person name="Manson A."/>
            <person name="Gilmore M."/>
            <person name="Schwartman J."/>
            <person name="Shea T."/>
            <person name="Abouelleil A."/>
            <person name="Cao P."/>
            <person name="Chapman S."/>
            <person name="Cusick C."/>
            <person name="Young S."/>
            <person name="Neafsey D."/>
            <person name="Nusbaum C."/>
            <person name="Birren B."/>
        </authorList>
    </citation>
    <scope>NUCLEOTIDE SEQUENCE [LARGE SCALE GENOMIC DNA]</scope>
    <source>
        <strain evidence="9 10">7F3_DIV0205</strain>
    </source>
</reference>
<dbReference type="GO" id="GO:0004799">
    <property type="term" value="F:thymidylate synthase activity"/>
    <property type="evidence" value="ECO:0007669"/>
    <property type="project" value="UniProtKB-UniRule"/>
</dbReference>
<keyword evidence="2 6" id="KW-0963">Cytoplasm</keyword>
<dbReference type="AlphaFoldDB" id="A0AAQ3W6B6"/>
<dbReference type="RefSeq" id="WP_086313088.1">
    <property type="nucleotide sequence ID" value="NZ_CP147244.1"/>
</dbReference>
<sequence>MEEAYLALGRKILEEGHLKEDRTGTGTKSIFGHQMRFDLTKGFPLLTTKRVPFGLIKSELLWFLNGDTNIRYLLQHNNHIWDEWAFERYIKSDEYQGPDMTDFGRRVLVDEEFKKSYEKEHKEFCNKILSDDIFAEKHGELGNIYGAQWRHWETKDGSFIDQLKNVIEMIKKTPDSRRLIVSAWNPEDVPSMALPPCHTMFQFYVNDGKLSCQLYQRSGDVFLGVPFNIASYALLTHLIAHETGLEVGDFVHTLGDAHLYTNHVDQMNEQLTREIRSFPTIKLNQEKKSVFDFDMEDIVIEGYDPHPAIKAPIAV</sequence>
<feature type="active site" evidence="7">
    <location>
        <position position="197"/>
    </location>
</feature>
<evidence type="ECO:0000313" key="9">
    <source>
        <dbReference type="EMBL" id="WYJ99596.1"/>
    </source>
</evidence>
<dbReference type="PROSITE" id="PS00091">
    <property type="entry name" value="THYMIDYLATE_SYNTHASE"/>
    <property type="match status" value="1"/>
</dbReference>
<evidence type="ECO:0000256" key="1">
    <source>
        <dbReference type="ARBA" id="ARBA00011947"/>
    </source>
</evidence>
<keyword evidence="5 6" id="KW-0545">Nucleotide biosynthesis</keyword>
<dbReference type="GO" id="GO:0032259">
    <property type="term" value="P:methylation"/>
    <property type="evidence" value="ECO:0007669"/>
    <property type="project" value="UniProtKB-KW"/>
</dbReference>
<comment type="pathway">
    <text evidence="6">Pyrimidine metabolism; dTTP biosynthesis.</text>
</comment>
<evidence type="ECO:0000313" key="10">
    <source>
        <dbReference type="Proteomes" id="UP000194948"/>
    </source>
</evidence>
<evidence type="ECO:0000256" key="2">
    <source>
        <dbReference type="ARBA" id="ARBA00022490"/>
    </source>
</evidence>
<comment type="subcellular location">
    <subcellularLocation>
        <location evidence="6">Cytoplasm</location>
    </subcellularLocation>
</comment>
<evidence type="ECO:0000259" key="8">
    <source>
        <dbReference type="Pfam" id="PF00303"/>
    </source>
</evidence>
<comment type="similarity">
    <text evidence="6">Belongs to the thymidylate synthase family. Bacterial-type ThyA subfamily.</text>
</comment>
<comment type="function">
    <text evidence="6">Catalyzes the reductive methylation of 2'-deoxyuridine-5'-monophosphate (dUMP) to 2'-deoxythymidine-5'-monophosphate (dTMP) while utilizing 5,10-methylenetetrahydrofolate (mTHF) as the methyl donor and reductant in the reaction, yielding dihydrofolate (DHF) as a by-product. This enzymatic reaction provides an intracellular de novo source of dTMP, an essential precursor for DNA biosynthesis.</text>
</comment>
<dbReference type="PANTHER" id="PTHR11548:SF9">
    <property type="entry name" value="THYMIDYLATE SYNTHASE"/>
    <property type="match status" value="1"/>
</dbReference>
<feature type="binding site" description="in other chain" evidence="6">
    <location>
        <begin position="258"/>
        <end position="260"/>
    </location>
    <ligand>
        <name>dUMP</name>
        <dbReference type="ChEBI" id="CHEBI:246422"/>
        <note>ligand shared between dimeric partners</note>
    </ligand>
</feature>
<evidence type="ECO:0000256" key="6">
    <source>
        <dbReference type="HAMAP-Rule" id="MF_00008"/>
    </source>
</evidence>
<dbReference type="NCBIfam" id="NF002496">
    <property type="entry name" value="PRK01827.1-2"/>
    <property type="match status" value="1"/>
</dbReference>
<gene>
    <name evidence="6" type="primary">thyA</name>
    <name evidence="9" type="ORF">A5821_000673</name>
</gene>
<dbReference type="InterPro" id="IPR023451">
    <property type="entry name" value="Thymidate_synth/dCMP_Mease_dom"/>
</dbReference>
<dbReference type="NCBIfam" id="TIGR03284">
    <property type="entry name" value="thym_sym"/>
    <property type="match status" value="1"/>
</dbReference>
<evidence type="ECO:0000256" key="5">
    <source>
        <dbReference type="ARBA" id="ARBA00022727"/>
    </source>
</evidence>
<evidence type="ECO:0000256" key="4">
    <source>
        <dbReference type="ARBA" id="ARBA00022679"/>
    </source>
</evidence>
<dbReference type="Gene3D" id="3.30.572.10">
    <property type="entry name" value="Thymidylate synthase/dCMP hydroxymethylase domain"/>
    <property type="match status" value="1"/>
</dbReference>
<dbReference type="CDD" id="cd00351">
    <property type="entry name" value="TS_Pyrimidine_HMase"/>
    <property type="match status" value="1"/>
</dbReference>
<comment type="subunit">
    <text evidence="6">Homodimer.</text>
</comment>
<feature type="binding site" evidence="6">
    <location>
        <position position="220"/>
    </location>
    <ligand>
        <name>(6R)-5,10-methylene-5,6,7,8-tetrahydrofolate</name>
        <dbReference type="ChEBI" id="CHEBI:15636"/>
    </ligand>
</feature>
<feature type="active site" description="Nucleophile" evidence="6">
    <location>
        <position position="197"/>
    </location>
</feature>
<dbReference type="SUPFAM" id="SSF55831">
    <property type="entry name" value="Thymidylate synthase/dCMP hydroxymethylase"/>
    <property type="match status" value="1"/>
</dbReference>
<feature type="binding site" evidence="6">
    <location>
        <position position="314"/>
    </location>
    <ligand>
        <name>(6R)-5,10-methylene-5,6,7,8-tetrahydrofolate</name>
        <dbReference type="ChEBI" id="CHEBI:15636"/>
    </ligand>
</feature>
<dbReference type="InterPro" id="IPR045097">
    <property type="entry name" value="Thymidate_synth/dCMP_Mease"/>
</dbReference>
<feature type="binding site" description="in other chain" evidence="6">
    <location>
        <begin position="217"/>
        <end position="220"/>
    </location>
    <ligand>
        <name>dUMP</name>
        <dbReference type="ChEBI" id="CHEBI:246422"/>
        <note>ligand shared between dimeric partners</note>
    </ligand>
</feature>
<dbReference type="EC" id="2.1.1.45" evidence="1 6"/>
<feature type="binding site" description="in other chain" evidence="6">
    <location>
        <position position="22"/>
    </location>
    <ligand>
        <name>dUMP</name>
        <dbReference type="ChEBI" id="CHEBI:246422"/>
        <note>ligand shared between dimeric partners</note>
    </ligand>
</feature>
<feature type="binding site" description="in other chain" evidence="6">
    <location>
        <position position="228"/>
    </location>
    <ligand>
        <name>dUMP</name>
        <dbReference type="ChEBI" id="CHEBI:246422"/>
        <note>ligand shared between dimeric partners</note>
    </ligand>
</feature>
<dbReference type="InterPro" id="IPR020940">
    <property type="entry name" value="Thymidylate_synthase_AS"/>
</dbReference>
<dbReference type="GO" id="GO:0005829">
    <property type="term" value="C:cytosol"/>
    <property type="evidence" value="ECO:0007669"/>
    <property type="project" value="TreeGrafter"/>
</dbReference>
<dbReference type="GO" id="GO:0006235">
    <property type="term" value="P:dTTP biosynthetic process"/>
    <property type="evidence" value="ECO:0007669"/>
    <property type="project" value="UniProtKB-UniRule"/>
</dbReference>
<dbReference type="HAMAP" id="MF_00008">
    <property type="entry name" value="Thymidy_synth_bact"/>
    <property type="match status" value="1"/>
</dbReference>
<comment type="catalytic activity">
    <reaction evidence="6">
        <text>dUMP + (6R)-5,10-methylene-5,6,7,8-tetrahydrofolate = 7,8-dihydrofolate + dTMP</text>
        <dbReference type="Rhea" id="RHEA:12104"/>
        <dbReference type="ChEBI" id="CHEBI:15636"/>
        <dbReference type="ChEBI" id="CHEBI:57451"/>
        <dbReference type="ChEBI" id="CHEBI:63528"/>
        <dbReference type="ChEBI" id="CHEBI:246422"/>
        <dbReference type="EC" id="2.1.1.45"/>
    </reaction>
</comment>
<comment type="caution">
    <text evidence="6">Lacks conserved residue(s) required for the propagation of feature annotation.</text>
</comment>
<accession>A0AAQ3W6B6</accession>
<dbReference type="InterPro" id="IPR036926">
    <property type="entry name" value="Thymidate_synth/dCMP_Mease_sf"/>
</dbReference>
<keyword evidence="10" id="KW-1185">Reference proteome</keyword>
<dbReference type="Proteomes" id="UP000194948">
    <property type="component" value="Chromosome"/>
</dbReference>
<keyword evidence="3 6" id="KW-0489">Methyltransferase</keyword>
<evidence type="ECO:0000256" key="7">
    <source>
        <dbReference type="PROSITE-ProRule" id="PRU10016"/>
    </source>
</evidence>
<proteinExistence type="inferred from homology"/>
<keyword evidence="4 6" id="KW-0808">Transferase</keyword>
<feature type="domain" description="Thymidylate synthase/dCMP hydroxymethylase" evidence="8">
    <location>
        <begin position="4"/>
        <end position="315"/>
    </location>
</feature>
<dbReference type="GO" id="GO:0006231">
    <property type="term" value="P:dTMP biosynthetic process"/>
    <property type="evidence" value="ECO:0007669"/>
    <property type="project" value="UniProtKB-UniRule"/>
</dbReference>
<feature type="binding site" evidence="6">
    <location>
        <begin position="177"/>
        <end position="178"/>
    </location>
    <ligand>
        <name>dUMP</name>
        <dbReference type="ChEBI" id="CHEBI:246422"/>
        <note>ligand shared between dimeric partners</note>
    </ligand>
</feature>
<evidence type="ECO:0000256" key="3">
    <source>
        <dbReference type="ARBA" id="ARBA00022603"/>
    </source>
</evidence>